<reference evidence="2 3" key="1">
    <citation type="submission" date="2024-02" db="EMBL/GenBank/DDBJ databases">
        <authorList>
            <person name="Chen Y."/>
            <person name="Shah S."/>
            <person name="Dougan E. K."/>
            <person name="Thang M."/>
            <person name="Chan C."/>
        </authorList>
    </citation>
    <scope>NUCLEOTIDE SEQUENCE [LARGE SCALE GENOMIC DNA]</scope>
</reference>
<feature type="compositionally biased region" description="Basic and acidic residues" evidence="1">
    <location>
        <begin position="695"/>
        <end position="719"/>
    </location>
</feature>
<organism evidence="2 3">
    <name type="scientific">Durusdinium trenchii</name>
    <dbReference type="NCBI Taxonomy" id="1381693"/>
    <lineage>
        <taxon>Eukaryota</taxon>
        <taxon>Sar</taxon>
        <taxon>Alveolata</taxon>
        <taxon>Dinophyceae</taxon>
        <taxon>Suessiales</taxon>
        <taxon>Symbiodiniaceae</taxon>
        <taxon>Durusdinium</taxon>
    </lineage>
</organism>
<feature type="compositionally biased region" description="Polar residues" evidence="1">
    <location>
        <begin position="95"/>
        <end position="121"/>
    </location>
</feature>
<dbReference type="GO" id="GO:0004386">
    <property type="term" value="F:helicase activity"/>
    <property type="evidence" value="ECO:0007669"/>
    <property type="project" value="UniProtKB-KW"/>
</dbReference>
<keyword evidence="2" id="KW-0547">Nucleotide-binding</keyword>
<feature type="region of interest" description="Disordered" evidence="1">
    <location>
        <begin position="270"/>
        <end position="307"/>
    </location>
</feature>
<keyword evidence="2" id="KW-0378">Hydrolase</keyword>
<accession>A0ABP0I6G1</accession>
<protein>
    <submittedName>
        <fullName evidence="2">ATP-dependent RNA helicase DBP5</fullName>
    </submittedName>
</protein>
<feature type="compositionally biased region" description="Low complexity" evidence="1">
    <location>
        <begin position="642"/>
        <end position="652"/>
    </location>
</feature>
<proteinExistence type="predicted"/>
<comment type="caution">
    <text evidence="2">The sequence shown here is derived from an EMBL/GenBank/DDBJ whole genome shotgun (WGS) entry which is preliminary data.</text>
</comment>
<keyword evidence="2" id="KW-0347">Helicase</keyword>
<feature type="region of interest" description="Disordered" evidence="1">
    <location>
        <begin position="481"/>
        <end position="545"/>
    </location>
</feature>
<dbReference type="Proteomes" id="UP001642464">
    <property type="component" value="Unassembled WGS sequence"/>
</dbReference>
<feature type="compositionally biased region" description="Basic and acidic residues" evidence="1">
    <location>
        <begin position="343"/>
        <end position="356"/>
    </location>
</feature>
<gene>
    <name evidence="2" type="ORF">SCF082_LOCUS5020</name>
</gene>
<feature type="region of interest" description="Disordered" evidence="1">
    <location>
        <begin position="680"/>
        <end position="729"/>
    </location>
</feature>
<feature type="region of interest" description="Disordered" evidence="1">
    <location>
        <begin position="34"/>
        <end position="57"/>
    </location>
</feature>
<feature type="region of interest" description="Disordered" evidence="1">
    <location>
        <begin position="343"/>
        <end position="373"/>
    </location>
</feature>
<feature type="compositionally biased region" description="Polar residues" evidence="1">
    <location>
        <begin position="437"/>
        <end position="454"/>
    </location>
</feature>
<name>A0ABP0I6G1_9DINO</name>
<feature type="compositionally biased region" description="Polar residues" evidence="1">
    <location>
        <begin position="416"/>
        <end position="430"/>
    </location>
</feature>
<sequence>MVAERPGLTWTAWALGGADAGRLLNGRVSYEKAAARGPHGENSESRAVTHHGRPRLHTQVLPLRASSEHRKTHSETGAKGAWKELIATGPMGPTAQASPRLSQASPSNETKRSTSASSRPQSPRYEGEPHHDGIAVWRETQSLREDLGLSEERNPSVRSVLRSLKGPPSSLASPRRQIPGSASIYSERIAASDSLAMPVMPPWMSTFGLSNSQVSASVASPAHNTFAEAALGRLAWLQAEKEALEGWLNTAGYLPKDDLRNSRSRINDSISQASEPVRQHLSDLPGLHVQKLGDRRPSSLGARRTSRRASLLDESGYQNLASERAAAQAKLREDLRAVVSERWSEPLSADRPEGGPHHSGLQVRNSAPPGGLRDLRQASVSYMRDGAETFHAQQPRLSRDSGFSAITAEPLVQVLQGSSQGGSPRNSATFQVHEALSSASRHSSPLANRHSQASAWGDPAGRRHTEAGWSRPAGEAFAWQTARHSSPPTSTVQASARHSSPRGQKIALGLEENLDGYGSRRTSSRSSPEGHSGGRQKAPSFSWPGTSASFVAEEASHRHKASVNSVYQPPRARAITEGGASAGSHRQRFLSVPDVRFGGGAAGLAHSNANAHSADHRLESSSRQSSPVRRTTLEVPADLQQESEGSDTSSSESPEEAARRQAQVEHDLQELAARLHVPAPKANTAHFHPSSSPRRHTDARRSSRDEGDEPPKPRRHLDGRASSARSTLSGPIDLLALATKTRSEAGRALGAVGAGEVECRPMWRRTLVDDDGAMATE</sequence>
<keyword evidence="2" id="KW-0067">ATP-binding</keyword>
<evidence type="ECO:0000313" key="3">
    <source>
        <dbReference type="Proteomes" id="UP001642464"/>
    </source>
</evidence>
<feature type="compositionally biased region" description="Basic and acidic residues" evidence="1">
    <location>
        <begin position="34"/>
        <end position="44"/>
    </location>
</feature>
<evidence type="ECO:0000256" key="1">
    <source>
        <dbReference type="SAM" id="MobiDB-lite"/>
    </source>
</evidence>
<keyword evidence="3" id="KW-1185">Reference proteome</keyword>
<feature type="region of interest" description="Disordered" evidence="1">
    <location>
        <begin position="606"/>
        <end position="664"/>
    </location>
</feature>
<dbReference type="EMBL" id="CAXAMM010002658">
    <property type="protein sequence ID" value="CAK8996979.1"/>
    <property type="molecule type" value="Genomic_DNA"/>
</dbReference>
<feature type="region of interest" description="Disordered" evidence="1">
    <location>
        <begin position="89"/>
        <end position="133"/>
    </location>
</feature>
<evidence type="ECO:0000313" key="2">
    <source>
        <dbReference type="EMBL" id="CAK8996979.1"/>
    </source>
</evidence>
<feature type="compositionally biased region" description="Polar residues" evidence="1">
    <location>
        <begin position="482"/>
        <end position="502"/>
    </location>
</feature>
<feature type="region of interest" description="Disordered" evidence="1">
    <location>
        <begin position="416"/>
        <end position="467"/>
    </location>
</feature>